<dbReference type="SMART" id="SM00829">
    <property type="entry name" value="PKS_ER"/>
    <property type="match status" value="1"/>
</dbReference>
<dbReference type="GO" id="GO:0008270">
    <property type="term" value="F:zinc ion binding"/>
    <property type="evidence" value="ECO:0007669"/>
    <property type="project" value="InterPro"/>
</dbReference>
<dbReference type="EMBL" id="LSZW01000031">
    <property type="protein sequence ID" value="KXK66759.1"/>
    <property type="molecule type" value="Genomic_DNA"/>
</dbReference>
<dbReference type="Pfam" id="PF08240">
    <property type="entry name" value="ADH_N"/>
    <property type="match status" value="1"/>
</dbReference>
<proteinExistence type="inferred from homology"/>
<evidence type="ECO:0000256" key="4">
    <source>
        <dbReference type="RuleBase" id="RU361277"/>
    </source>
</evidence>
<dbReference type="PANTHER" id="PTHR43401:SF2">
    <property type="entry name" value="L-THREONINE 3-DEHYDROGENASE"/>
    <property type="match status" value="1"/>
</dbReference>
<evidence type="ECO:0000259" key="5">
    <source>
        <dbReference type="SMART" id="SM00829"/>
    </source>
</evidence>
<comment type="similarity">
    <text evidence="4">Belongs to the zinc-containing alcohol dehydrogenase family.</text>
</comment>
<dbReference type="InterPro" id="IPR013149">
    <property type="entry name" value="ADH-like_C"/>
</dbReference>
<sequence length="347" mass="37229">MLALRLYGPNDIRLDDIPVPAINEDEILLKVDAAAVCGTDVRMWQNGYAGVDEAHPRVLGHEFGGTIVEVGKNVKFYQKGMKVALAPNIGCGICDRCVAGQPHLCDNYRAFGINMDGAFAEYVKVPKEAIIYGNLMVMPEGVTAEEAAVNEPLSCAYNGSLKCDIKPGEYVLVVGAGPIGIMHAMLAKMAGAAKVMMNDLSAERLAECEKIIPGIVTYCGEDLPGFVKEQTRGKGLDVAITACPVPAVQAAMLPLMNYGGRVNFFGGIPASKQPVPIDTNLVHYKELFLTGSTRASICQFRQTLDFVSEGLIDIKSIITGHYDIKDILVAFDNAKAAKGLKNVITFG</sequence>
<dbReference type="InterPro" id="IPR002328">
    <property type="entry name" value="ADH_Zn_CS"/>
</dbReference>
<evidence type="ECO:0000313" key="7">
    <source>
        <dbReference type="Proteomes" id="UP000070366"/>
    </source>
</evidence>
<reference evidence="6 7" key="1">
    <citation type="submission" date="2016-02" db="EMBL/GenBank/DDBJ databases">
        <authorList>
            <person name="Wen L."/>
            <person name="He K."/>
            <person name="Yang H."/>
        </authorList>
    </citation>
    <scope>NUCLEOTIDE SEQUENCE [LARGE SCALE GENOMIC DNA]</scope>
    <source>
        <strain evidence="6 7">DSM 22607</strain>
    </source>
</reference>
<dbReference type="Gene3D" id="3.90.180.10">
    <property type="entry name" value="Medium-chain alcohol dehydrogenases, catalytic domain"/>
    <property type="match status" value="1"/>
</dbReference>
<keyword evidence="2 4" id="KW-0862">Zinc</keyword>
<dbReference type="GO" id="GO:0016491">
    <property type="term" value="F:oxidoreductase activity"/>
    <property type="evidence" value="ECO:0007669"/>
    <property type="project" value="UniProtKB-KW"/>
</dbReference>
<dbReference type="AlphaFoldDB" id="A0A136Q818"/>
<dbReference type="InterPro" id="IPR011032">
    <property type="entry name" value="GroES-like_sf"/>
</dbReference>
<gene>
    <name evidence="6" type="ORF">HMPREF3293_00381</name>
</gene>
<comment type="caution">
    <text evidence="6">The sequence shown here is derived from an EMBL/GenBank/DDBJ whole genome shotgun (WGS) entry which is preliminary data.</text>
</comment>
<evidence type="ECO:0000313" key="6">
    <source>
        <dbReference type="EMBL" id="KXK66759.1"/>
    </source>
</evidence>
<accession>A0A136Q818</accession>
<dbReference type="KEGG" id="cmiu:B1H56_03040"/>
<evidence type="ECO:0000256" key="1">
    <source>
        <dbReference type="ARBA" id="ARBA00022723"/>
    </source>
</evidence>
<dbReference type="STRING" id="626937.HMPREF3293_00381"/>
<dbReference type="Pfam" id="PF00107">
    <property type="entry name" value="ADH_zinc_N"/>
    <property type="match status" value="1"/>
</dbReference>
<organism evidence="6 7">
    <name type="scientific">Christensenella minuta</name>
    <dbReference type="NCBI Taxonomy" id="626937"/>
    <lineage>
        <taxon>Bacteria</taxon>
        <taxon>Bacillati</taxon>
        <taxon>Bacillota</taxon>
        <taxon>Clostridia</taxon>
        <taxon>Christensenellales</taxon>
        <taxon>Christensenellaceae</taxon>
        <taxon>Christensenella</taxon>
    </lineage>
</organism>
<keyword evidence="3" id="KW-0560">Oxidoreductase</keyword>
<dbReference type="Gene3D" id="3.40.50.720">
    <property type="entry name" value="NAD(P)-binding Rossmann-like Domain"/>
    <property type="match status" value="1"/>
</dbReference>
<dbReference type="SUPFAM" id="SSF50129">
    <property type="entry name" value="GroES-like"/>
    <property type="match status" value="1"/>
</dbReference>
<dbReference type="Proteomes" id="UP000070366">
    <property type="component" value="Unassembled WGS sequence"/>
</dbReference>
<protein>
    <submittedName>
        <fullName evidence="6">Putative L-threonine 3-dehydrogenase</fullName>
    </submittedName>
</protein>
<dbReference type="InterPro" id="IPR050129">
    <property type="entry name" value="Zn_alcohol_dh"/>
</dbReference>
<keyword evidence="1 4" id="KW-0479">Metal-binding</keyword>
<dbReference type="PATRIC" id="fig|626937.4.peg.376"/>
<dbReference type="InterPro" id="IPR013154">
    <property type="entry name" value="ADH-like_N"/>
</dbReference>
<dbReference type="OrthoDB" id="9769198at2"/>
<keyword evidence="7" id="KW-1185">Reference proteome</keyword>
<evidence type="ECO:0000256" key="2">
    <source>
        <dbReference type="ARBA" id="ARBA00022833"/>
    </source>
</evidence>
<comment type="cofactor">
    <cofactor evidence="4">
        <name>Zn(2+)</name>
        <dbReference type="ChEBI" id="CHEBI:29105"/>
    </cofactor>
</comment>
<name>A0A136Q818_9FIRM</name>
<dbReference type="InterPro" id="IPR020843">
    <property type="entry name" value="ER"/>
</dbReference>
<dbReference type="PROSITE" id="PS00059">
    <property type="entry name" value="ADH_ZINC"/>
    <property type="match status" value="1"/>
</dbReference>
<dbReference type="PANTHER" id="PTHR43401">
    <property type="entry name" value="L-THREONINE 3-DEHYDROGENASE"/>
    <property type="match status" value="1"/>
</dbReference>
<dbReference type="InterPro" id="IPR036291">
    <property type="entry name" value="NAD(P)-bd_dom_sf"/>
</dbReference>
<dbReference type="RefSeq" id="WP_066523646.1">
    <property type="nucleotide sequence ID" value="NZ_CABMOF010000026.1"/>
</dbReference>
<dbReference type="SUPFAM" id="SSF51735">
    <property type="entry name" value="NAD(P)-binding Rossmann-fold domains"/>
    <property type="match status" value="1"/>
</dbReference>
<evidence type="ECO:0000256" key="3">
    <source>
        <dbReference type="ARBA" id="ARBA00023002"/>
    </source>
</evidence>
<feature type="domain" description="Enoyl reductase (ER)" evidence="5">
    <location>
        <begin position="8"/>
        <end position="344"/>
    </location>
</feature>